<dbReference type="PROSITE" id="PS50887">
    <property type="entry name" value="GGDEF"/>
    <property type="match status" value="1"/>
</dbReference>
<evidence type="ECO:0000313" key="4">
    <source>
        <dbReference type="Proteomes" id="UP000007797"/>
    </source>
</evidence>
<dbReference type="OrthoDB" id="19983at2759"/>
<evidence type="ECO:0000259" key="2">
    <source>
        <dbReference type="PROSITE" id="PS50887"/>
    </source>
</evidence>
<dbReference type="CDD" id="cd01949">
    <property type="entry name" value="GGDEF"/>
    <property type="match status" value="1"/>
</dbReference>
<accession>F4PHF4</accession>
<dbReference type="InterPro" id="IPR052163">
    <property type="entry name" value="DGC-Regulatory_Protein"/>
</dbReference>
<protein>
    <recommendedName>
        <fullName evidence="2">GGDEF domain-containing protein</fullName>
    </recommendedName>
</protein>
<dbReference type="Pfam" id="PF00990">
    <property type="entry name" value="GGDEF"/>
    <property type="match status" value="1"/>
</dbReference>
<dbReference type="Proteomes" id="UP000007797">
    <property type="component" value="Unassembled WGS sequence"/>
</dbReference>
<dbReference type="KEGG" id="dfa:DFA_03385"/>
<dbReference type="Gene3D" id="3.30.70.270">
    <property type="match status" value="1"/>
</dbReference>
<evidence type="ECO:0000256" key="1">
    <source>
        <dbReference type="SAM" id="Phobius"/>
    </source>
</evidence>
<dbReference type="RefSeq" id="XP_004362989.1">
    <property type="nucleotide sequence ID" value="XM_004362932.1"/>
</dbReference>
<dbReference type="InterPro" id="IPR000160">
    <property type="entry name" value="GGDEF_dom"/>
</dbReference>
<feature type="domain" description="GGDEF" evidence="2">
    <location>
        <begin position="179"/>
        <end position="317"/>
    </location>
</feature>
<proteinExistence type="predicted"/>
<dbReference type="PANTHER" id="PTHR46663">
    <property type="entry name" value="DIGUANYLATE CYCLASE DGCT-RELATED"/>
    <property type="match status" value="1"/>
</dbReference>
<dbReference type="GeneID" id="14876682"/>
<organism evidence="3 4">
    <name type="scientific">Cavenderia fasciculata</name>
    <name type="common">Slime mold</name>
    <name type="synonym">Dictyostelium fasciculatum</name>
    <dbReference type="NCBI Taxonomy" id="261658"/>
    <lineage>
        <taxon>Eukaryota</taxon>
        <taxon>Amoebozoa</taxon>
        <taxon>Evosea</taxon>
        <taxon>Eumycetozoa</taxon>
        <taxon>Dictyostelia</taxon>
        <taxon>Acytosteliales</taxon>
        <taxon>Cavenderiaceae</taxon>
        <taxon>Cavenderia</taxon>
    </lineage>
</organism>
<dbReference type="InterPro" id="IPR043128">
    <property type="entry name" value="Rev_trsase/Diguanyl_cyclase"/>
</dbReference>
<sequence length="319" mass="36474">MAIENIYFRYPMMGEALHRHNFAGFDSLTRFPTSLFPSNYFYMAFCIIVLLYTVHKREKKLTRSASHFMEILSLTPAITILEINFHKRIVKSTNPLSSNNNNNKSDLQSNEGFIFIEEFCQSHEIDPVVLHNMIASSMNPFTPSDIQIKCKNSSSNYRLSGKYRLNNKIEKFCNKSSSDLCSIFFIDLNHFKQINDTYGHDNGDVVLKSVANRFQQLADESVLPVRLSGDEFLIVKRNVESTEHANQFIDGFLSSVSSDCINLTNETNIKVSLSFGGVVFTKSQSTSTEKLIKCADERMYQMKKNLLPKEQVTVNFTDL</sequence>
<name>F4PHF4_CACFS</name>
<keyword evidence="1" id="KW-0472">Membrane</keyword>
<dbReference type="SMART" id="SM00267">
    <property type="entry name" value="GGDEF"/>
    <property type="match status" value="1"/>
</dbReference>
<dbReference type="EMBL" id="GL883006">
    <property type="protein sequence ID" value="EGG25138.1"/>
    <property type="molecule type" value="Genomic_DNA"/>
</dbReference>
<evidence type="ECO:0000313" key="3">
    <source>
        <dbReference type="EMBL" id="EGG25138.1"/>
    </source>
</evidence>
<dbReference type="NCBIfam" id="TIGR00254">
    <property type="entry name" value="GGDEF"/>
    <property type="match status" value="1"/>
</dbReference>
<keyword evidence="1" id="KW-1133">Transmembrane helix</keyword>
<reference evidence="4" key="1">
    <citation type="journal article" date="2011" name="Genome Res.">
        <title>Phylogeny-wide analysis of social amoeba genomes highlights ancient origins for complex intercellular communication.</title>
        <authorList>
            <person name="Heidel A.J."/>
            <person name="Lawal H.M."/>
            <person name="Felder M."/>
            <person name="Schilde C."/>
            <person name="Helps N.R."/>
            <person name="Tunggal B."/>
            <person name="Rivero F."/>
            <person name="John U."/>
            <person name="Schleicher M."/>
            <person name="Eichinger L."/>
            <person name="Platzer M."/>
            <person name="Noegel A.A."/>
            <person name="Schaap P."/>
            <person name="Gloeckner G."/>
        </authorList>
    </citation>
    <scope>NUCLEOTIDE SEQUENCE [LARGE SCALE GENOMIC DNA]</scope>
    <source>
        <strain evidence="4">SH3</strain>
    </source>
</reference>
<keyword evidence="1" id="KW-0812">Transmembrane</keyword>
<gene>
    <name evidence="3" type="ORF">DFA_03385</name>
</gene>
<dbReference type="AlphaFoldDB" id="F4PHF4"/>
<feature type="transmembrane region" description="Helical" evidence="1">
    <location>
        <begin position="35"/>
        <end position="54"/>
    </location>
</feature>
<dbReference type="SUPFAM" id="SSF55073">
    <property type="entry name" value="Nucleotide cyclase"/>
    <property type="match status" value="1"/>
</dbReference>
<dbReference type="PANTHER" id="PTHR46663:SF2">
    <property type="entry name" value="GGDEF DOMAIN-CONTAINING PROTEIN"/>
    <property type="match status" value="1"/>
</dbReference>
<keyword evidence="4" id="KW-1185">Reference proteome</keyword>
<dbReference type="InterPro" id="IPR029787">
    <property type="entry name" value="Nucleotide_cyclase"/>
</dbReference>